<dbReference type="EMBL" id="SPLM01000108">
    <property type="protein sequence ID" value="TMW60173.1"/>
    <property type="molecule type" value="Genomic_DNA"/>
</dbReference>
<sequence length="551" mass="62569">MDQLRGAFHSAGWSSTPSTARPMLSEDESKHARHPRRRFPLGEEHLPRVRIRPDQIKALRTQCRVEMERVLLKSAAIWLGDRTMFAGHSGDWIPHYSTDNLGLFRRRTEPRHASSGTAIRSFVARGQIRGIALSDLAYGLYCETTEDERTLQSYLYREDFVDAAVLRVFERQTEDDLFHFFGLKWLAYHSPNDKFYSARDYAFVEYSQTVPSPSGEPVLVKIIIPVGIEHVSLLNEREYDLVRGAMTCTYLYRDDIGARAVQVFAEGSLDPRGSVNGWTSKLFLTQFAPTVVNLERCVDAKLIMTLNRVLPTEEYEARILAASRSPHRICSVCSTSMSQQSTLSLITKRKKTVFCRSCGELTCARCVLTLTLCLPFHEQRSNEHPSAVVVEFFCMKCICDVRMHRQGVATRTASTVSSSASPRRRQNHAAALASAAAHFEQLNFKESKSLPDVGSSSRGSNESDSYKTQPRPRATSRPEHRSLGPLEQSLAEQQELLRSLQVEHAKRQQFFQQQQAHYVNMKQSSWKLTQHDSLSSSSHTVDLDHDMYEID</sequence>
<dbReference type="Proteomes" id="UP000794436">
    <property type="component" value="Unassembled WGS sequence"/>
</dbReference>
<feature type="region of interest" description="Disordered" evidence="1">
    <location>
        <begin position="448"/>
        <end position="483"/>
    </location>
</feature>
<dbReference type="Gene3D" id="3.30.530.20">
    <property type="match status" value="1"/>
</dbReference>
<protein>
    <recommendedName>
        <fullName evidence="4">FYVE-type domain-containing protein</fullName>
    </recommendedName>
</protein>
<dbReference type="PANTHER" id="PTHR13510">
    <property type="entry name" value="FYVE-FINGER-CONTAINING RAB5 EFFECTOR PROTEIN RABENOSYN-5-RELATED"/>
    <property type="match status" value="1"/>
</dbReference>
<dbReference type="InterPro" id="IPR052727">
    <property type="entry name" value="Rab4/Rab5_effector"/>
</dbReference>
<comment type="caution">
    <text evidence="2">The sequence shown here is derived from an EMBL/GenBank/DDBJ whole genome shotgun (WGS) entry which is preliminary data.</text>
</comment>
<keyword evidence="3" id="KW-1185">Reference proteome</keyword>
<dbReference type="PANTHER" id="PTHR13510:SF44">
    <property type="entry name" value="RABENOSYN-5"/>
    <property type="match status" value="1"/>
</dbReference>
<name>A0A8K1CCL5_PYTOL</name>
<evidence type="ECO:0000313" key="2">
    <source>
        <dbReference type="EMBL" id="TMW60173.1"/>
    </source>
</evidence>
<feature type="region of interest" description="Disordered" evidence="1">
    <location>
        <begin position="532"/>
        <end position="551"/>
    </location>
</feature>
<feature type="compositionally biased region" description="Basic and acidic residues" evidence="1">
    <location>
        <begin position="541"/>
        <end position="551"/>
    </location>
</feature>
<dbReference type="InterPro" id="IPR023393">
    <property type="entry name" value="START-like_dom_sf"/>
</dbReference>
<dbReference type="OrthoDB" id="166134at2759"/>
<feature type="region of interest" description="Disordered" evidence="1">
    <location>
        <begin position="1"/>
        <end position="41"/>
    </location>
</feature>
<evidence type="ECO:0008006" key="4">
    <source>
        <dbReference type="Google" id="ProtNLM"/>
    </source>
</evidence>
<gene>
    <name evidence="2" type="ORF">Poli38472_000215</name>
</gene>
<evidence type="ECO:0000256" key="1">
    <source>
        <dbReference type="SAM" id="MobiDB-lite"/>
    </source>
</evidence>
<evidence type="ECO:0000313" key="3">
    <source>
        <dbReference type="Proteomes" id="UP000794436"/>
    </source>
</evidence>
<dbReference type="AlphaFoldDB" id="A0A8K1CCL5"/>
<accession>A0A8K1CCL5</accession>
<organism evidence="2 3">
    <name type="scientific">Pythium oligandrum</name>
    <name type="common">Mycoparasitic fungus</name>
    <dbReference type="NCBI Taxonomy" id="41045"/>
    <lineage>
        <taxon>Eukaryota</taxon>
        <taxon>Sar</taxon>
        <taxon>Stramenopiles</taxon>
        <taxon>Oomycota</taxon>
        <taxon>Peronosporomycetes</taxon>
        <taxon>Pythiales</taxon>
        <taxon>Pythiaceae</taxon>
        <taxon>Pythium</taxon>
    </lineage>
</organism>
<proteinExistence type="predicted"/>
<reference evidence="2" key="1">
    <citation type="submission" date="2019-03" db="EMBL/GenBank/DDBJ databases">
        <title>Long read genome sequence of the mycoparasitic Pythium oligandrum ATCC 38472 isolated from sugarbeet rhizosphere.</title>
        <authorList>
            <person name="Gaulin E."/>
        </authorList>
    </citation>
    <scope>NUCLEOTIDE SEQUENCE</scope>
    <source>
        <strain evidence="2">ATCC 38472_TT</strain>
    </source>
</reference>